<gene>
    <name evidence="3" type="ORF">GWO12_05670</name>
</gene>
<proteinExistence type="predicted"/>
<keyword evidence="1" id="KW-0732">Signal</keyword>
<dbReference type="InterPro" id="IPR025297">
    <property type="entry name" value="DUF4159"/>
</dbReference>
<sequence>MRHVLTCCLGVAMVGLAAVPAATQSRRDAGAEWEEYNVEYDGRFTFVRIRFQPRSSFDGRWGRRDLKWDHDYPRAERHLARILAEITAIDPNASGSNILTLDDPEIFKYPVAYLAEPGFWTLSEEEREGLRAYLLKGGFLIVDDFVDTQWYNFEGRMRDVLPDARLIRLDATHPVFHSFFEIDALDHRHPYWPAFESAFYGVFEDNDPQKRLMVIVNYNNDIGESWEWSDTGFLPIDITNEAYKLGVNYIVYAMTH</sequence>
<dbReference type="Pfam" id="PF13709">
    <property type="entry name" value="DUF4159"/>
    <property type="match status" value="1"/>
</dbReference>
<protein>
    <submittedName>
        <fullName evidence="3">DUF4159 domain-containing protein</fullName>
    </submittedName>
</protein>
<evidence type="ECO:0000313" key="3">
    <source>
        <dbReference type="EMBL" id="NIR74585.1"/>
    </source>
</evidence>
<evidence type="ECO:0000259" key="2">
    <source>
        <dbReference type="Pfam" id="PF13709"/>
    </source>
</evidence>
<name>A0AAE4Z6A3_9BACT</name>
<evidence type="ECO:0000256" key="1">
    <source>
        <dbReference type="SAM" id="SignalP"/>
    </source>
</evidence>
<dbReference type="Proteomes" id="UP000702544">
    <property type="component" value="Unassembled WGS sequence"/>
</dbReference>
<feature type="domain" description="DUF4159" evidence="2">
    <location>
        <begin position="65"/>
        <end position="254"/>
    </location>
</feature>
<reference evidence="3 4" key="1">
    <citation type="submission" date="2020-01" db="EMBL/GenBank/DDBJ databases">
        <title>Genomes assembled from Gulf of Kutch pelagic sediment metagenomes.</title>
        <authorList>
            <person name="Chandrashekar M."/>
            <person name="Mahajan M.S."/>
            <person name="Dave K.J."/>
            <person name="Vatsa P."/>
            <person name="Nathani N.M."/>
        </authorList>
    </citation>
    <scope>NUCLEOTIDE SEQUENCE [LARGE SCALE GENOMIC DNA]</scope>
    <source>
        <strain evidence="3">KS3-K002</strain>
    </source>
</reference>
<accession>A0AAE4Z6A3</accession>
<dbReference type="AlphaFoldDB" id="A0AAE4Z6A3"/>
<comment type="caution">
    <text evidence="3">The sequence shown here is derived from an EMBL/GenBank/DDBJ whole genome shotgun (WGS) entry which is preliminary data.</text>
</comment>
<dbReference type="EMBL" id="JAACAK010000046">
    <property type="protein sequence ID" value="NIR74585.1"/>
    <property type="molecule type" value="Genomic_DNA"/>
</dbReference>
<feature type="signal peptide" evidence="1">
    <location>
        <begin position="1"/>
        <end position="17"/>
    </location>
</feature>
<dbReference type="Gene3D" id="3.40.50.12140">
    <property type="entry name" value="Domain of unknown function DUF4159"/>
    <property type="match status" value="1"/>
</dbReference>
<feature type="chain" id="PRO_5042049469" evidence="1">
    <location>
        <begin position="18"/>
        <end position="256"/>
    </location>
</feature>
<evidence type="ECO:0000313" key="4">
    <source>
        <dbReference type="Proteomes" id="UP000702544"/>
    </source>
</evidence>
<organism evidence="3 4">
    <name type="scientific">Candidatus Kutchimonas denitrificans</name>
    <dbReference type="NCBI Taxonomy" id="3056748"/>
    <lineage>
        <taxon>Bacteria</taxon>
        <taxon>Pseudomonadati</taxon>
        <taxon>Gemmatimonadota</taxon>
        <taxon>Gemmatimonadia</taxon>
        <taxon>Candidatus Palauibacterales</taxon>
        <taxon>Candidatus Palauibacteraceae</taxon>
        <taxon>Candidatus Kutchimonas</taxon>
    </lineage>
</organism>